<dbReference type="KEGG" id="vte:BHY08_00365"/>
<evidence type="ECO:0000313" key="2">
    <source>
        <dbReference type="Proteomes" id="UP000191200"/>
    </source>
</evidence>
<reference evidence="1 2" key="1">
    <citation type="submission" date="2016-09" db="EMBL/GenBank/DDBJ databases">
        <title>Vagococcus teuberi sp. nov., isolated from the Malian artisanal sour milk fene.</title>
        <authorList>
            <person name="Wullschleger S."/>
            <person name="Seifert C."/>
            <person name="Baumgartner S."/>
            <person name="Lacroix C."/>
            <person name="Bonfoh B."/>
            <person name="Stevens M.J."/>
            <person name="Meile L."/>
        </authorList>
    </citation>
    <scope>NUCLEOTIDE SEQUENCE [LARGE SCALE GENOMIC DNA]</scope>
    <source>
        <strain evidence="1 2">DSM 21459</strain>
    </source>
</reference>
<gene>
    <name evidence="1" type="ORF">BHY08_00365</name>
</gene>
<dbReference type="STRING" id="519472.BHY08_00365"/>
<protein>
    <submittedName>
        <fullName evidence="1">Uncharacterized protein</fullName>
    </submittedName>
</protein>
<keyword evidence="2" id="KW-1185">Reference proteome</keyword>
<accession>A0A1J0A3E2</accession>
<dbReference type="Proteomes" id="UP000191200">
    <property type="component" value="Chromosome"/>
</dbReference>
<sequence>MNSKVKFGGTVEEQNELATLYYDATKIPNIDNLEDIKGILQENMFSRVIRKCKWVFEFNLSN</sequence>
<organism evidence="1 2">
    <name type="scientific">Vagococcus teuberi</name>
    <dbReference type="NCBI Taxonomy" id="519472"/>
    <lineage>
        <taxon>Bacteria</taxon>
        <taxon>Bacillati</taxon>
        <taxon>Bacillota</taxon>
        <taxon>Bacilli</taxon>
        <taxon>Lactobacillales</taxon>
        <taxon>Enterococcaceae</taxon>
        <taxon>Vagococcus</taxon>
    </lineage>
</organism>
<evidence type="ECO:0000313" key="1">
    <source>
        <dbReference type="EMBL" id="APB30434.1"/>
    </source>
</evidence>
<dbReference type="AlphaFoldDB" id="A0A1J0A3E2"/>
<name>A0A1J0A3E2_9ENTE</name>
<proteinExistence type="predicted"/>
<dbReference type="RefSeq" id="WP_071455997.1">
    <property type="nucleotide sequence ID" value="NZ_CP017267.1"/>
</dbReference>
<dbReference type="EMBL" id="CP017267">
    <property type="protein sequence ID" value="APB30434.1"/>
    <property type="molecule type" value="Genomic_DNA"/>
</dbReference>